<comment type="subcellular location">
    <subcellularLocation>
        <location evidence="1">Nucleus</location>
    </subcellularLocation>
</comment>
<dbReference type="GO" id="GO:0006338">
    <property type="term" value="P:chromatin remodeling"/>
    <property type="evidence" value="ECO:0007669"/>
    <property type="project" value="TreeGrafter"/>
</dbReference>
<dbReference type="PROSITE" id="PS51194">
    <property type="entry name" value="HELICASE_CTER"/>
    <property type="match status" value="1"/>
</dbReference>
<protein>
    <recommendedName>
        <fullName evidence="7">Helicase C-terminal domain-containing protein</fullName>
    </recommendedName>
</protein>
<dbReference type="InterPro" id="IPR050520">
    <property type="entry name" value="INO80/SWR1_helicase"/>
</dbReference>
<evidence type="ECO:0000256" key="1">
    <source>
        <dbReference type="ARBA" id="ARBA00004123"/>
    </source>
</evidence>
<dbReference type="AlphaFoldDB" id="A0A8K1D939"/>
<proteinExistence type="predicted"/>
<dbReference type="SUPFAM" id="SSF52540">
    <property type="entry name" value="P-loop containing nucleoside triphosphate hydrolases"/>
    <property type="match status" value="1"/>
</dbReference>
<dbReference type="Proteomes" id="UP000796761">
    <property type="component" value="Unassembled WGS sequence"/>
</dbReference>
<dbReference type="PANTHER" id="PTHR45685">
    <property type="entry name" value="HELICASE SRCAP-RELATED"/>
    <property type="match status" value="1"/>
</dbReference>
<dbReference type="OrthoDB" id="448448at2759"/>
<feature type="compositionally biased region" description="Basic and acidic residues" evidence="6">
    <location>
        <begin position="116"/>
        <end position="144"/>
    </location>
</feature>
<dbReference type="EMBL" id="SWJQ01003037">
    <property type="protein sequence ID" value="TRZ06031.1"/>
    <property type="molecule type" value="Genomic_DNA"/>
</dbReference>
<accession>A0A8K1D939</accession>
<comment type="caution">
    <text evidence="8">The sequence shown here is derived from an EMBL/GenBank/DDBJ whole genome shotgun (WGS) entry which is preliminary data.</text>
</comment>
<name>A0A8K1D939_9PASS</name>
<keyword evidence="3" id="KW-0378">Hydrolase</keyword>
<evidence type="ECO:0000256" key="5">
    <source>
        <dbReference type="ARBA" id="ARBA00022840"/>
    </source>
</evidence>
<dbReference type="GO" id="GO:0016887">
    <property type="term" value="F:ATP hydrolysis activity"/>
    <property type="evidence" value="ECO:0007669"/>
    <property type="project" value="TreeGrafter"/>
</dbReference>
<feature type="domain" description="Helicase C-terminal" evidence="7">
    <location>
        <begin position="1"/>
        <end position="96"/>
    </location>
</feature>
<keyword evidence="2" id="KW-0547">Nucleotide-binding</keyword>
<evidence type="ECO:0000256" key="2">
    <source>
        <dbReference type="ARBA" id="ARBA00022741"/>
    </source>
</evidence>
<reference evidence="8" key="1">
    <citation type="submission" date="2019-04" db="EMBL/GenBank/DDBJ databases">
        <title>Genome assembly of Zosterops borbonicus 15179.</title>
        <authorList>
            <person name="Leroy T."/>
            <person name="Anselmetti Y."/>
            <person name="Tilak M.-K."/>
            <person name="Nabholz B."/>
        </authorList>
    </citation>
    <scope>NUCLEOTIDE SEQUENCE</scope>
    <source>
        <strain evidence="8">HGM_15179</strain>
        <tissue evidence="8">Muscle</tissue>
    </source>
</reference>
<dbReference type="Pfam" id="PF00271">
    <property type="entry name" value="Helicase_C"/>
    <property type="match status" value="1"/>
</dbReference>
<evidence type="ECO:0000313" key="9">
    <source>
        <dbReference type="Proteomes" id="UP000796761"/>
    </source>
</evidence>
<evidence type="ECO:0000256" key="3">
    <source>
        <dbReference type="ARBA" id="ARBA00022801"/>
    </source>
</evidence>
<keyword evidence="4" id="KW-0347">Helicase</keyword>
<dbReference type="Gene3D" id="3.40.50.300">
    <property type="entry name" value="P-loop containing nucleotide triphosphate hydrolases"/>
    <property type="match status" value="1"/>
</dbReference>
<dbReference type="GO" id="GO:0004386">
    <property type="term" value="F:helicase activity"/>
    <property type="evidence" value="ECO:0007669"/>
    <property type="project" value="UniProtKB-KW"/>
</dbReference>
<dbReference type="InterPro" id="IPR027417">
    <property type="entry name" value="P-loop_NTPase"/>
</dbReference>
<feature type="non-terminal residue" evidence="8">
    <location>
        <position position="258"/>
    </location>
</feature>
<dbReference type="PANTHER" id="PTHR45685:SF1">
    <property type="entry name" value="HELICASE SRCAP"/>
    <property type="match status" value="1"/>
</dbReference>
<dbReference type="CDD" id="cd18793">
    <property type="entry name" value="SF2_C_SNF"/>
    <property type="match status" value="1"/>
</dbReference>
<dbReference type="GO" id="GO:0005524">
    <property type="term" value="F:ATP binding"/>
    <property type="evidence" value="ECO:0007669"/>
    <property type="project" value="UniProtKB-KW"/>
</dbReference>
<keyword evidence="9" id="KW-1185">Reference proteome</keyword>
<dbReference type="InterPro" id="IPR001650">
    <property type="entry name" value="Helicase_C-like"/>
</dbReference>
<evidence type="ECO:0000256" key="6">
    <source>
        <dbReference type="SAM" id="MobiDB-lite"/>
    </source>
</evidence>
<dbReference type="GO" id="GO:0000812">
    <property type="term" value="C:Swr1 complex"/>
    <property type="evidence" value="ECO:0007669"/>
    <property type="project" value="TreeGrafter"/>
</dbReference>
<sequence>MERFNADKRIFCFILSTRSGGVGVNLAGADTVVFYDSDWNPTMDAQAQDRCHRIGQTRDVHIYRLISERTVEENILKKANQKRLLGDMAIEGGNFTTAYFKQQTIRELFDMAPEEAAPRDGDGDRDTRDRDGDKDREVGDTCDTHEDDEDPAATRRTHILEQALCGAEDPEDIRAASQAQAEHVAALAEFSESLSPEEGTGPPEGPEEELSKAEQEIAALVEQVSLTWAQLTPIERYAMNFLEASLEDVSREELKQAE</sequence>
<dbReference type="GO" id="GO:0003677">
    <property type="term" value="F:DNA binding"/>
    <property type="evidence" value="ECO:0007669"/>
    <property type="project" value="UniProtKB-KW"/>
</dbReference>
<evidence type="ECO:0000259" key="7">
    <source>
        <dbReference type="PROSITE" id="PS51194"/>
    </source>
</evidence>
<organism evidence="8 9">
    <name type="scientific">Zosterops borbonicus</name>
    <dbReference type="NCBI Taxonomy" id="364589"/>
    <lineage>
        <taxon>Eukaryota</taxon>
        <taxon>Metazoa</taxon>
        <taxon>Chordata</taxon>
        <taxon>Craniata</taxon>
        <taxon>Vertebrata</taxon>
        <taxon>Euteleostomi</taxon>
        <taxon>Archelosauria</taxon>
        <taxon>Archosauria</taxon>
        <taxon>Dinosauria</taxon>
        <taxon>Saurischia</taxon>
        <taxon>Theropoda</taxon>
        <taxon>Coelurosauria</taxon>
        <taxon>Aves</taxon>
        <taxon>Neognathae</taxon>
        <taxon>Neoaves</taxon>
        <taxon>Telluraves</taxon>
        <taxon>Australaves</taxon>
        <taxon>Passeriformes</taxon>
        <taxon>Sylvioidea</taxon>
        <taxon>Zosteropidae</taxon>
        <taxon>Zosterops</taxon>
    </lineage>
</organism>
<dbReference type="GO" id="GO:0042393">
    <property type="term" value="F:histone binding"/>
    <property type="evidence" value="ECO:0007669"/>
    <property type="project" value="TreeGrafter"/>
</dbReference>
<keyword evidence="5" id="KW-0067">ATP-binding</keyword>
<feature type="region of interest" description="Disordered" evidence="6">
    <location>
        <begin position="111"/>
        <end position="154"/>
    </location>
</feature>
<gene>
    <name evidence="8" type="ORF">HGM15179_021076</name>
</gene>
<evidence type="ECO:0000256" key="4">
    <source>
        <dbReference type="ARBA" id="ARBA00022806"/>
    </source>
</evidence>
<evidence type="ECO:0000313" key="8">
    <source>
        <dbReference type="EMBL" id="TRZ06031.1"/>
    </source>
</evidence>
<feature type="region of interest" description="Disordered" evidence="6">
    <location>
        <begin position="191"/>
        <end position="214"/>
    </location>
</feature>
<dbReference type="InterPro" id="IPR049730">
    <property type="entry name" value="SNF2/RAD54-like_C"/>
</dbReference>
<feature type="compositionally biased region" description="Low complexity" evidence="6">
    <location>
        <begin position="191"/>
        <end position="201"/>
    </location>
</feature>